<proteinExistence type="predicted"/>
<accession>A0ACC1P5R8</accession>
<protein>
    <submittedName>
        <fullName evidence="1">Uncharacterized protein</fullName>
    </submittedName>
</protein>
<keyword evidence="2" id="KW-1185">Reference proteome</keyword>
<name>A0ACC1P5R8_9PEZI</name>
<dbReference type="Proteomes" id="UP001143856">
    <property type="component" value="Unassembled WGS sequence"/>
</dbReference>
<sequence length="711" mass="79151">MLLGRRRWPFGLTLVAVALLAAAGPLQPLGVLCSSEDNFHCPNSLYNTTKSLEVHPTLSGRQNGKVDLRILNLGASIVWGVGSSTEDSYRAFLRDQLVSVGWNVNMVGSKRNGNMKDNDVEATKGDTIEKARVASKLSLEYQPNVVLIQVGSNDCAQHTDTGAAGARMRRLIEELLNTPGFDRTTVILSTLIPNFDESIRHCEEDEDAPGGGINRQYRALASDLRFEGKRVVLAEMNPPAPNPGHGWITRNDMSDATHPNDSGYRKMAYVFWNAIEVARAEGKLLSPNHIELGKATPGCEKTSGDGVYAGGLTQRGSGVDNGIYRHESMGKGIVLTLTSAWDRNQWRFARLFSRNKDDLVGWFEESPGVVKYGVWKNNGDYNTARFDKIADLSVDDNCIPRGVRFIDINADGLDDFVCIAPNGDAYASINEGNGNANTPPKFHSIGLWKANVGWSQEHIVLADIDGDGRADYCYWDNGGNIWCWRNGWIDDVPKYWQDLGMRFPAKGFGDAHGVRFEDLNGDGRDDWLWVRDDGQTSTWTNSRSCARGHSGDGTERGLAARLSQGPNQRPNPSRIYGEPQEFGELGKQDYVFMEHIQEGDTHKFNVRVWKNISRGGTKVKADGVKYCNMMGHPNGNVDYVWTWSTGKMIMYPSRSVQRISKDESWWGPVVDPIWTPPFNIDRRDLHLTDWDGDGACDIVWADSNNNNRVQL</sequence>
<gene>
    <name evidence="1" type="ORF">NUW58_g4590</name>
</gene>
<evidence type="ECO:0000313" key="1">
    <source>
        <dbReference type="EMBL" id="KAJ2987290.1"/>
    </source>
</evidence>
<comment type="caution">
    <text evidence="1">The sequence shown here is derived from an EMBL/GenBank/DDBJ whole genome shotgun (WGS) entry which is preliminary data.</text>
</comment>
<dbReference type="EMBL" id="JAPDGR010000814">
    <property type="protein sequence ID" value="KAJ2987290.1"/>
    <property type="molecule type" value="Genomic_DNA"/>
</dbReference>
<organism evidence="1 2">
    <name type="scientific">Xylaria curta</name>
    <dbReference type="NCBI Taxonomy" id="42375"/>
    <lineage>
        <taxon>Eukaryota</taxon>
        <taxon>Fungi</taxon>
        <taxon>Dikarya</taxon>
        <taxon>Ascomycota</taxon>
        <taxon>Pezizomycotina</taxon>
        <taxon>Sordariomycetes</taxon>
        <taxon>Xylariomycetidae</taxon>
        <taxon>Xylariales</taxon>
        <taxon>Xylariaceae</taxon>
        <taxon>Xylaria</taxon>
    </lineage>
</organism>
<evidence type="ECO:0000313" key="2">
    <source>
        <dbReference type="Proteomes" id="UP001143856"/>
    </source>
</evidence>
<reference evidence="1" key="1">
    <citation type="submission" date="2022-10" db="EMBL/GenBank/DDBJ databases">
        <title>Genome Sequence of Xylaria curta.</title>
        <authorList>
            <person name="Buettner E."/>
        </authorList>
    </citation>
    <scope>NUCLEOTIDE SEQUENCE</scope>
    <source>
        <strain evidence="1">Babe10</strain>
    </source>
</reference>